<dbReference type="Proteomes" id="UP000321947">
    <property type="component" value="Unassembled WGS sequence"/>
</dbReference>
<reference evidence="2 3" key="1">
    <citation type="submission" date="2019-08" db="EMBL/GenBank/DDBJ databases">
        <title>Draft genome sequences of two oriental melons (Cucumis melo L. var makuwa).</title>
        <authorList>
            <person name="Kwon S.-Y."/>
        </authorList>
    </citation>
    <scope>NUCLEOTIDE SEQUENCE [LARGE SCALE GENOMIC DNA]</scope>
    <source>
        <strain evidence="3">cv. Chang Bougi</strain>
        <tissue evidence="2">Leaf</tissue>
    </source>
</reference>
<dbReference type="InterPro" id="IPR029480">
    <property type="entry name" value="Transpos_assoc"/>
</dbReference>
<proteinExistence type="predicted"/>
<sequence length="131" mass="15430">MAQLLEVVKFQADAYRQIRCSCKRCMNSNWNLLEGVERHLLIIGISSYYTEWGYHRESASFRGTKNIDEETSSNPFDEGTSSNFFDEGTSRNHFREEDDMFGMLNDLQALIDRKRKQRKVFWRMKCQGILG</sequence>
<dbReference type="Pfam" id="PF13963">
    <property type="entry name" value="Transpos_assoc"/>
    <property type="match status" value="1"/>
</dbReference>
<accession>A0A5D3BPZ7</accession>
<gene>
    <name evidence="2" type="ORF">E5676_scaffold1452G00050</name>
</gene>
<feature type="domain" description="Transposase-associated" evidence="1">
    <location>
        <begin position="12"/>
        <end position="57"/>
    </location>
</feature>
<evidence type="ECO:0000313" key="2">
    <source>
        <dbReference type="EMBL" id="TYK00179.1"/>
    </source>
</evidence>
<organism evidence="2 3">
    <name type="scientific">Cucumis melo var. makuwa</name>
    <name type="common">Oriental melon</name>
    <dbReference type="NCBI Taxonomy" id="1194695"/>
    <lineage>
        <taxon>Eukaryota</taxon>
        <taxon>Viridiplantae</taxon>
        <taxon>Streptophyta</taxon>
        <taxon>Embryophyta</taxon>
        <taxon>Tracheophyta</taxon>
        <taxon>Spermatophyta</taxon>
        <taxon>Magnoliopsida</taxon>
        <taxon>eudicotyledons</taxon>
        <taxon>Gunneridae</taxon>
        <taxon>Pentapetalae</taxon>
        <taxon>rosids</taxon>
        <taxon>fabids</taxon>
        <taxon>Cucurbitales</taxon>
        <taxon>Cucurbitaceae</taxon>
        <taxon>Benincaseae</taxon>
        <taxon>Cucumis</taxon>
    </lineage>
</organism>
<dbReference type="EMBL" id="SSTD01017197">
    <property type="protein sequence ID" value="TYK00179.1"/>
    <property type="molecule type" value="Genomic_DNA"/>
</dbReference>
<evidence type="ECO:0000259" key="1">
    <source>
        <dbReference type="Pfam" id="PF13963"/>
    </source>
</evidence>
<name>A0A5D3BPZ7_CUCMM</name>
<evidence type="ECO:0000313" key="3">
    <source>
        <dbReference type="Proteomes" id="UP000321947"/>
    </source>
</evidence>
<dbReference type="AlphaFoldDB" id="A0A5D3BPZ7"/>
<comment type="caution">
    <text evidence="2">The sequence shown here is derived from an EMBL/GenBank/DDBJ whole genome shotgun (WGS) entry which is preliminary data.</text>
</comment>
<protein>
    <recommendedName>
        <fullName evidence="1">Transposase-associated domain-containing protein</fullName>
    </recommendedName>
</protein>